<dbReference type="SUPFAM" id="SSF57850">
    <property type="entry name" value="RING/U-box"/>
    <property type="match status" value="1"/>
</dbReference>
<accession>A0A2T9ZJE9</accession>
<dbReference type="EMBL" id="MBFS01000097">
    <property type="protein sequence ID" value="PVV04647.1"/>
    <property type="molecule type" value="Genomic_DNA"/>
</dbReference>
<dbReference type="AlphaFoldDB" id="A0A2T9ZJE9"/>
<evidence type="ECO:0008006" key="3">
    <source>
        <dbReference type="Google" id="ProtNLM"/>
    </source>
</evidence>
<dbReference type="OrthoDB" id="10009520at2759"/>
<reference evidence="1 2" key="1">
    <citation type="journal article" date="2018" name="MBio">
        <title>Comparative Genomics Reveals the Core Gene Toolbox for the Fungus-Insect Symbiosis.</title>
        <authorList>
            <person name="Wang Y."/>
            <person name="Stata M."/>
            <person name="Wang W."/>
            <person name="Stajich J.E."/>
            <person name="White M.M."/>
            <person name="Moncalvo J.M."/>
        </authorList>
    </citation>
    <scope>NUCLEOTIDE SEQUENCE [LARGE SCALE GENOMIC DNA]</scope>
    <source>
        <strain evidence="1 2">SC-DP-2</strain>
    </source>
</reference>
<keyword evidence="2" id="KW-1185">Reference proteome</keyword>
<dbReference type="STRING" id="133381.A0A2T9ZJE9"/>
<gene>
    <name evidence="1" type="ORF">BB560_000840</name>
</gene>
<proteinExistence type="predicted"/>
<protein>
    <recommendedName>
        <fullName evidence="3">RING-type domain-containing protein</fullName>
    </recommendedName>
</protein>
<evidence type="ECO:0000313" key="1">
    <source>
        <dbReference type="EMBL" id="PVV04647.1"/>
    </source>
</evidence>
<organism evidence="1 2">
    <name type="scientific">Smittium megazygosporum</name>
    <dbReference type="NCBI Taxonomy" id="133381"/>
    <lineage>
        <taxon>Eukaryota</taxon>
        <taxon>Fungi</taxon>
        <taxon>Fungi incertae sedis</taxon>
        <taxon>Zoopagomycota</taxon>
        <taxon>Kickxellomycotina</taxon>
        <taxon>Harpellomycetes</taxon>
        <taxon>Harpellales</taxon>
        <taxon>Legeriomycetaceae</taxon>
        <taxon>Smittium</taxon>
    </lineage>
</organism>
<evidence type="ECO:0000313" key="2">
    <source>
        <dbReference type="Proteomes" id="UP000245609"/>
    </source>
</evidence>
<comment type="caution">
    <text evidence="1">The sequence shown here is derived from an EMBL/GenBank/DDBJ whole genome shotgun (WGS) entry which is preliminary data.</text>
</comment>
<sequence length="690" mass="79951">MYFFSFLKGIKKQTIVQAEESTTDTDGLEYEVLEDAYTETLDLDSQSQTKSPNSIQNAKGFVDTRLESINTKKIELENEASSPYTETSIYVKESLAKSNVKIERSKTIKGLVTDLEIKENDVINHSEQDEIILTYSSDLDVVEIIQKNVEQTKLGFAGNYIYIDSNISNIHKKRDGGLLEHKYHKDYLSNDIMESETIQIDLSYKGKLDIKEIAHNIDKFIIETRKYDKNMNVNYICSPVRDFYEYISKKISNFKGTPEIPTEKIKIMLILFGWDFQKLGEFFMNVDDRENKKYLETVIFTNLSFKNSESKCRGNTGECSTISVYLSCGHEYCKSCYKDYATHSIRDPAQIIVKCKEKECSHVMCYDDLKILVKKTDLRKYIEKVVAEVISLPCGRLKQCPAQSCRVVTTYKSSYELLKCGATIRCKCKTKFCFACLQDPHPMGMCYIMPYWDTLISKFTFKINFFMKHLEDIDNLKEKTFYEHYNECTECINRCYPVNPKEVLDLHFGKNVCKEWTEFFMDSLVNAISNKSFEDIFNCRTSEFNSNNFLESLREYLLLGKQLAEHKKSLAASKGNSTTTALSLYRTSVQNRVCTSIQKTLKIRMYFSILKYLLADNKVNLDSFVLELKNKSQYFLSSAQYSNLGTLSHISIKKMDNKQTELQKTTKSIGKNFNNAYRNTIFKLVQKLDH</sequence>
<name>A0A2T9ZJE9_9FUNG</name>
<dbReference type="Proteomes" id="UP000245609">
    <property type="component" value="Unassembled WGS sequence"/>
</dbReference>
<dbReference type="InterPro" id="IPR013083">
    <property type="entry name" value="Znf_RING/FYVE/PHD"/>
</dbReference>
<dbReference type="Gene3D" id="3.30.40.10">
    <property type="entry name" value="Zinc/RING finger domain, C3HC4 (zinc finger)"/>
    <property type="match status" value="1"/>
</dbReference>